<gene>
    <name evidence="1" type="ORF">PS655_01329</name>
</gene>
<dbReference type="EMBL" id="CABVHJ010000003">
    <property type="protein sequence ID" value="VVM61713.1"/>
    <property type="molecule type" value="Genomic_DNA"/>
</dbReference>
<sequence length="142" mass="15665">MSDSDVVTCFIGNGGKHESAPWLLGANRMSEDEIYRRIGQVLIDTAPDSAVAVIVEAELSAEDDHCKLLFDYIDGTGEKDWFSPGSPEVDVGIHKSLIALRKLYKEQKMTAALPVWNACEVALDVVLGKLKIDLKYIEPQDD</sequence>
<dbReference type="Proteomes" id="UP000327167">
    <property type="component" value="Unassembled WGS sequence"/>
</dbReference>
<accession>A0A5E6R4K3</accession>
<protein>
    <submittedName>
        <fullName evidence="1">Uncharacterized protein</fullName>
    </submittedName>
</protein>
<reference evidence="1 2" key="1">
    <citation type="submission" date="2019-09" db="EMBL/GenBank/DDBJ databases">
        <authorList>
            <person name="Chandra G."/>
            <person name="Truman W A."/>
        </authorList>
    </citation>
    <scope>NUCLEOTIDE SEQUENCE [LARGE SCALE GENOMIC DNA]</scope>
    <source>
        <strain evidence="1">PS655</strain>
    </source>
</reference>
<evidence type="ECO:0000313" key="1">
    <source>
        <dbReference type="EMBL" id="VVM61713.1"/>
    </source>
</evidence>
<organism evidence="1 2">
    <name type="scientific">Pseudomonas fluorescens</name>
    <dbReference type="NCBI Taxonomy" id="294"/>
    <lineage>
        <taxon>Bacteria</taxon>
        <taxon>Pseudomonadati</taxon>
        <taxon>Pseudomonadota</taxon>
        <taxon>Gammaproteobacteria</taxon>
        <taxon>Pseudomonadales</taxon>
        <taxon>Pseudomonadaceae</taxon>
        <taxon>Pseudomonas</taxon>
    </lineage>
</organism>
<dbReference type="RefSeq" id="WP_224794738.1">
    <property type="nucleotide sequence ID" value="NZ_CABVHJ010000003.1"/>
</dbReference>
<proteinExistence type="predicted"/>
<evidence type="ECO:0000313" key="2">
    <source>
        <dbReference type="Proteomes" id="UP000327167"/>
    </source>
</evidence>
<dbReference type="SUPFAM" id="SSF160424">
    <property type="entry name" value="BH3703-like"/>
    <property type="match status" value="1"/>
</dbReference>
<dbReference type="InterPro" id="IPR036170">
    <property type="entry name" value="YezG-like_sf"/>
</dbReference>
<dbReference type="AlphaFoldDB" id="A0A5E6R4K3"/>
<name>A0A5E6R4K3_PSEFL</name>